<reference evidence="16" key="1">
    <citation type="journal article" date="2019" name="Int. J. Syst. Evol. Microbiol.">
        <title>The Global Catalogue of Microorganisms (GCM) 10K type strain sequencing project: providing services to taxonomists for standard genome sequencing and annotation.</title>
        <authorList>
            <consortium name="The Broad Institute Genomics Platform"/>
            <consortium name="The Broad Institute Genome Sequencing Center for Infectious Disease"/>
            <person name="Wu L."/>
            <person name="Ma J."/>
        </authorList>
    </citation>
    <scope>NUCLEOTIDE SEQUENCE [LARGE SCALE GENOMIC DNA]</scope>
    <source>
        <strain evidence="16">CGMCC 4.7192</strain>
    </source>
</reference>
<keyword evidence="6 10" id="KW-1133">Transmembrane helix</keyword>
<dbReference type="InterPro" id="IPR000700">
    <property type="entry name" value="PAS-assoc_C"/>
</dbReference>
<dbReference type="SMART" id="SM00086">
    <property type="entry name" value="PAC"/>
    <property type="match status" value="2"/>
</dbReference>
<dbReference type="PROSITE" id="PS50113">
    <property type="entry name" value="PAC"/>
    <property type="match status" value="2"/>
</dbReference>
<dbReference type="Pfam" id="PF03924">
    <property type="entry name" value="CHASE"/>
    <property type="match status" value="1"/>
</dbReference>
<evidence type="ECO:0000259" key="14">
    <source>
        <dbReference type="PROSITE" id="PS50839"/>
    </source>
</evidence>
<keyword evidence="4 8" id="KW-0597">Phosphoprotein</keyword>
<dbReference type="InterPro" id="IPR003661">
    <property type="entry name" value="HisK_dim/P_dom"/>
</dbReference>
<keyword evidence="16" id="KW-1185">Reference proteome</keyword>
<dbReference type="PANTHER" id="PTHR45339:SF5">
    <property type="entry name" value="HISTIDINE KINASE"/>
    <property type="match status" value="1"/>
</dbReference>
<dbReference type="EC" id="2.7.13.3" evidence="3"/>
<dbReference type="Proteomes" id="UP001597294">
    <property type="component" value="Unassembled WGS sequence"/>
</dbReference>
<evidence type="ECO:0000256" key="4">
    <source>
        <dbReference type="ARBA" id="ARBA00022553"/>
    </source>
</evidence>
<organism evidence="15 16">
    <name type="scientific">Kiloniella antarctica</name>
    <dbReference type="NCBI Taxonomy" id="1550907"/>
    <lineage>
        <taxon>Bacteria</taxon>
        <taxon>Pseudomonadati</taxon>
        <taxon>Pseudomonadota</taxon>
        <taxon>Alphaproteobacteria</taxon>
        <taxon>Rhodospirillales</taxon>
        <taxon>Kiloniellaceae</taxon>
        <taxon>Kiloniella</taxon>
    </lineage>
</organism>
<dbReference type="SUPFAM" id="SSF52172">
    <property type="entry name" value="CheY-like"/>
    <property type="match status" value="2"/>
</dbReference>
<evidence type="ECO:0000313" key="15">
    <source>
        <dbReference type="EMBL" id="MFD2207680.1"/>
    </source>
</evidence>
<dbReference type="InterPro" id="IPR005467">
    <property type="entry name" value="His_kinase_dom"/>
</dbReference>
<dbReference type="Pfam" id="PF13426">
    <property type="entry name" value="PAS_9"/>
    <property type="match status" value="2"/>
</dbReference>
<evidence type="ECO:0000259" key="13">
    <source>
        <dbReference type="PROSITE" id="PS50113"/>
    </source>
</evidence>
<feature type="coiled-coil region" evidence="9">
    <location>
        <begin position="786"/>
        <end position="816"/>
    </location>
</feature>
<dbReference type="Gene3D" id="3.30.450.20">
    <property type="entry name" value="PAS domain"/>
    <property type="match status" value="4"/>
</dbReference>
<dbReference type="PRINTS" id="PR00344">
    <property type="entry name" value="BCTRLSENSOR"/>
</dbReference>
<dbReference type="Pfam" id="PF00512">
    <property type="entry name" value="HisKA"/>
    <property type="match status" value="1"/>
</dbReference>
<protein>
    <recommendedName>
        <fullName evidence="3">histidine kinase</fullName>
        <ecNumber evidence="3">2.7.13.3</ecNumber>
    </recommendedName>
</protein>
<dbReference type="InterPro" id="IPR000014">
    <property type="entry name" value="PAS"/>
</dbReference>
<dbReference type="InterPro" id="IPR011006">
    <property type="entry name" value="CheY-like_superfamily"/>
</dbReference>
<feature type="transmembrane region" description="Helical" evidence="10">
    <location>
        <begin position="6"/>
        <end position="29"/>
    </location>
</feature>
<evidence type="ECO:0000256" key="10">
    <source>
        <dbReference type="SAM" id="Phobius"/>
    </source>
</evidence>
<keyword evidence="7 10" id="KW-0472">Membrane</keyword>
<accession>A0ABW5BSC3</accession>
<evidence type="ECO:0000256" key="5">
    <source>
        <dbReference type="ARBA" id="ARBA00022692"/>
    </source>
</evidence>
<feature type="domain" description="Histidine kinase" evidence="11">
    <location>
        <begin position="837"/>
        <end position="1073"/>
    </location>
</feature>
<dbReference type="InterPro" id="IPR004358">
    <property type="entry name" value="Sig_transdc_His_kin-like_C"/>
</dbReference>
<feature type="domain" description="Response regulatory" evidence="12">
    <location>
        <begin position="1235"/>
        <end position="1354"/>
    </location>
</feature>
<dbReference type="SMART" id="SM00387">
    <property type="entry name" value="HATPase_c"/>
    <property type="match status" value="1"/>
</dbReference>
<proteinExistence type="predicted"/>
<dbReference type="InterPro" id="IPR036890">
    <property type="entry name" value="HATPase_C_sf"/>
</dbReference>
<dbReference type="Gene3D" id="1.10.287.130">
    <property type="match status" value="1"/>
</dbReference>
<dbReference type="PANTHER" id="PTHR45339">
    <property type="entry name" value="HYBRID SIGNAL TRANSDUCTION HISTIDINE KINASE J"/>
    <property type="match status" value="1"/>
</dbReference>
<evidence type="ECO:0000259" key="11">
    <source>
        <dbReference type="PROSITE" id="PS50109"/>
    </source>
</evidence>
<dbReference type="InterPro" id="IPR001610">
    <property type="entry name" value="PAC"/>
</dbReference>
<gene>
    <name evidence="15" type="ORF">ACFSKO_18860</name>
</gene>
<feature type="domain" description="CHASE" evidence="14">
    <location>
        <begin position="103"/>
        <end position="206"/>
    </location>
</feature>
<evidence type="ECO:0000313" key="16">
    <source>
        <dbReference type="Proteomes" id="UP001597294"/>
    </source>
</evidence>
<dbReference type="Gene3D" id="3.30.565.10">
    <property type="entry name" value="Histidine kinase-like ATPase, C-terminal domain"/>
    <property type="match status" value="1"/>
</dbReference>
<evidence type="ECO:0000256" key="9">
    <source>
        <dbReference type="SAM" id="Coils"/>
    </source>
</evidence>
<dbReference type="InterPro" id="IPR042240">
    <property type="entry name" value="CHASE_sf"/>
</dbReference>
<evidence type="ECO:0000256" key="2">
    <source>
        <dbReference type="ARBA" id="ARBA00004370"/>
    </source>
</evidence>
<dbReference type="Pfam" id="PF02518">
    <property type="entry name" value="HATPase_c"/>
    <property type="match status" value="1"/>
</dbReference>
<evidence type="ECO:0000259" key="12">
    <source>
        <dbReference type="PROSITE" id="PS50110"/>
    </source>
</evidence>
<comment type="caution">
    <text evidence="15">The sequence shown here is derived from an EMBL/GenBank/DDBJ whole genome shotgun (WGS) entry which is preliminary data.</text>
</comment>
<evidence type="ECO:0000256" key="3">
    <source>
        <dbReference type="ARBA" id="ARBA00012438"/>
    </source>
</evidence>
<evidence type="ECO:0000256" key="8">
    <source>
        <dbReference type="PROSITE-ProRule" id="PRU00169"/>
    </source>
</evidence>
<dbReference type="SUPFAM" id="SSF55874">
    <property type="entry name" value="ATPase domain of HSP90 chaperone/DNA topoisomerase II/histidine kinase"/>
    <property type="match status" value="1"/>
</dbReference>
<dbReference type="EMBL" id="JBHUII010000013">
    <property type="protein sequence ID" value="MFD2207680.1"/>
    <property type="molecule type" value="Genomic_DNA"/>
</dbReference>
<dbReference type="InterPro" id="IPR035965">
    <property type="entry name" value="PAS-like_dom_sf"/>
</dbReference>
<dbReference type="SMART" id="SM01079">
    <property type="entry name" value="CHASE"/>
    <property type="match status" value="1"/>
</dbReference>
<dbReference type="InterPro" id="IPR036097">
    <property type="entry name" value="HisK_dim/P_sf"/>
</dbReference>
<feature type="domain" description="PAC" evidence="13">
    <location>
        <begin position="365"/>
        <end position="417"/>
    </location>
</feature>
<comment type="subcellular location">
    <subcellularLocation>
        <location evidence="2">Membrane</location>
    </subcellularLocation>
</comment>
<comment type="catalytic activity">
    <reaction evidence="1">
        <text>ATP + protein L-histidine = ADP + protein N-phospho-L-histidine.</text>
        <dbReference type="EC" id="2.7.13.3"/>
    </reaction>
</comment>
<name>A0ABW5BSC3_9PROT</name>
<dbReference type="Gene3D" id="3.40.50.2300">
    <property type="match status" value="1"/>
</dbReference>
<feature type="transmembrane region" description="Helical" evidence="10">
    <location>
        <begin position="251"/>
        <end position="272"/>
    </location>
</feature>
<dbReference type="Pfam" id="PF00072">
    <property type="entry name" value="Response_reg"/>
    <property type="match status" value="1"/>
</dbReference>
<dbReference type="CDD" id="cd17546">
    <property type="entry name" value="REC_hyHK_CKI1_RcsC-like"/>
    <property type="match status" value="1"/>
</dbReference>
<evidence type="ECO:0000256" key="6">
    <source>
        <dbReference type="ARBA" id="ARBA00022989"/>
    </source>
</evidence>
<feature type="domain" description="PAC" evidence="13">
    <location>
        <begin position="739"/>
        <end position="791"/>
    </location>
</feature>
<dbReference type="SMART" id="SM00388">
    <property type="entry name" value="HisKA"/>
    <property type="match status" value="1"/>
</dbReference>
<dbReference type="PROSITE" id="PS50109">
    <property type="entry name" value="HIS_KIN"/>
    <property type="match status" value="1"/>
</dbReference>
<keyword evidence="9" id="KW-0175">Coiled coil</keyword>
<dbReference type="RefSeq" id="WP_380254571.1">
    <property type="nucleotide sequence ID" value="NZ_JBHUII010000013.1"/>
</dbReference>
<feature type="modified residue" description="4-aspartylphosphate" evidence="8">
    <location>
        <position position="1285"/>
    </location>
</feature>
<dbReference type="Gene3D" id="3.30.450.350">
    <property type="entry name" value="CHASE domain"/>
    <property type="match status" value="1"/>
</dbReference>
<dbReference type="InterPro" id="IPR006189">
    <property type="entry name" value="CHASE_dom"/>
</dbReference>
<evidence type="ECO:0000256" key="7">
    <source>
        <dbReference type="ARBA" id="ARBA00023136"/>
    </source>
</evidence>
<sequence length="1411" mass="159128">MRVSKAATITVAITGICVSVLLWSFLTMLNVESNRQNVRTELTGFRQHLLTKIDSYVDVLGRLTDRTRSTGELVQLRWAHDVESIVANFPGFRAIEWVDHNNVVQWVVPLKKNEPALGLDLSNIEWRQYEITHFLRKGREHVSRPFKLVQSGTAITIDFPLLLEGKYTGFITGILEISSFFETNMGSFGEKGYSFSVYDGENTLYYRHARGSEAGLSYIESVVLPFPGNPNWTLEVWPNEALLESYNQNYAIWWLVGGLIITLLLTGLLYLVRLSECRLEEFQVIKDVLEENKQRFQTFSEIASDWLWECDEYQTISFVSSQVSKVTGRTDKEYLGNPVSNLFIEDKDNGTTEITHVMDRLESFKNILCKTRDRDGRFIWINISGVPLFNGDKKFQGYQGSASEVTNKILTEERFKTLFEHSSDGLLIRDKSGFIDCNQTAVRMSGRKTKTELLGLQMSELASEYQPDGERSSFKFLTMIDKAMSEGISRFEWLLKPSFGEEYFVEITITKIKTMNEEGQLISWRDISKLKQRSDEITHHYSILKTTLNTIEQGVCMVDRHRIIAVNNPLFYRILDIPFEVFPVGTKIDELFNLIEARRDFGNTEKSRLNLSLLDLLIKGEPFSLSLNLRNGKHLEISASSVIDGGMVLTFSDVSDRMAAKEFQQAVTSNLPGAVYRFNRDKYGKISVPYISDGVMEITGLSAMSIKVNPSLLATIINPVDYEEWMASMEQDQDTMPRLDYEMRLKHEAGQQPKWIRSIAQLSFGDSGEYHWDGILLDVTDHKKAEHALEQNLMDLQLAHEALEKQSEELVSMAEQLSVARDLSEAANKAKSEFLATMSHEIRTPMNGVMGMATMLLETELNDEQYEFASMINESGDALLSIINDVLDFSKIEAGRMDLSVSEVDLVSIVESSANLLITRANDKELSIAIYLPPDLHRHAIADGGRLRQILLNLLGNALKFTEEGGVSIQVSKLTDNEVITHEEGKYEDQTAENKLRLRFDVSDTGIGIKQEIQRKLFEKFTQADASTTREFGGTGLGLAICRQLVHLMNGDIGVESALGKGSNFWFTVELDVIKGEDQRIGSIKGDDRFICENAVLFMEDTFSSQVIRQYLEDAGTNVIMTRDCSQALYLLQNNQVSLFLADDSWNNADLEMLGTTSKKMIEEKGVLSAIVVQNKSNEARLWAKELGFSGTLPQPISHSSLSFFLHTGFSTNEVEERDSRFSFKDIALKTKKLKILIVEDNKINQKLAMSMLVKGGHEAFIVANGQLAIEILSSGQVFDLVLMDMQMPVMDGLEATRKIRQLDNTEVALIPIIAMTANAMDTDRDLCLEAGMNEYLSKPINPEELFSKILSCVSPNKGLSTQEFSSNVEVFNGKKVMAPQNEANIALETRPLTKSAEDEMLEILSDIESL</sequence>
<evidence type="ECO:0000256" key="1">
    <source>
        <dbReference type="ARBA" id="ARBA00000085"/>
    </source>
</evidence>
<dbReference type="SUPFAM" id="SSF55785">
    <property type="entry name" value="PYP-like sensor domain (PAS domain)"/>
    <property type="match status" value="4"/>
</dbReference>
<dbReference type="InterPro" id="IPR003594">
    <property type="entry name" value="HATPase_dom"/>
</dbReference>
<dbReference type="Pfam" id="PF12860">
    <property type="entry name" value="PAS_7"/>
    <property type="match status" value="1"/>
</dbReference>
<keyword evidence="5 10" id="KW-0812">Transmembrane</keyword>
<dbReference type="SMART" id="SM00091">
    <property type="entry name" value="PAS"/>
    <property type="match status" value="3"/>
</dbReference>
<dbReference type="CDD" id="cd00130">
    <property type="entry name" value="PAS"/>
    <property type="match status" value="1"/>
</dbReference>
<dbReference type="SMART" id="SM00448">
    <property type="entry name" value="REC"/>
    <property type="match status" value="1"/>
</dbReference>
<dbReference type="InterPro" id="IPR001789">
    <property type="entry name" value="Sig_transdc_resp-reg_receiver"/>
</dbReference>
<dbReference type="SUPFAM" id="SSF47384">
    <property type="entry name" value="Homodimeric domain of signal transducing histidine kinase"/>
    <property type="match status" value="1"/>
</dbReference>
<dbReference type="CDD" id="cd16922">
    <property type="entry name" value="HATPase_EvgS-ArcB-TorS-like"/>
    <property type="match status" value="1"/>
</dbReference>
<dbReference type="PROSITE" id="PS50110">
    <property type="entry name" value="RESPONSE_REGULATORY"/>
    <property type="match status" value="1"/>
</dbReference>
<dbReference type="PROSITE" id="PS50839">
    <property type="entry name" value="CHASE"/>
    <property type="match status" value="1"/>
</dbReference>
<dbReference type="CDD" id="cd00082">
    <property type="entry name" value="HisKA"/>
    <property type="match status" value="1"/>
</dbReference>
<dbReference type="NCBIfam" id="TIGR00229">
    <property type="entry name" value="sensory_box"/>
    <property type="match status" value="2"/>
</dbReference>